<reference evidence="1 2" key="1">
    <citation type="journal article" date="2010" name="PLoS ONE">
        <title>Genome sequence of Cronobacter sakazakii BAA-894 and comparative genomic hybridization analysis with other Cronobacter species.</title>
        <authorList>
            <person name="Kucerova E."/>
            <person name="Clifton S.W."/>
            <person name="Xia X.Q."/>
            <person name="Long F."/>
            <person name="Porwollik S."/>
            <person name="Fulton L."/>
            <person name="Fronick C."/>
            <person name="Minx P."/>
            <person name="Kyung K."/>
            <person name="Warren W."/>
            <person name="Fulton R."/>
            <person name="Feng D."/>
            <person name="Wollam A."/>
            <person name="Shah N."/>
            <person name="Bhonagiri V."/>
            <person name="Nash W.E."/>
            <person name="Hallsworth-Pepin K."/>
            <person name="Wilson R.K."/>
            <person name="McClelland M."/>
            <person name="Forsythe S.J."/>
        </authorList>
    </citation>
    <scope>NUCLEOTIDE SEQUENCE [LARGE SCALE GENOMIC DNA]</scope>
    <source>
        <strain evidence="1 2">ATCC BAA-894</strain>
    </source>
</reference>
<gene>
    <name evidence="1" type="ordered locus">ESA_02657</name>
</gene>
<protein>
    <submittedName>
        <fullName evidence="1">Uncharacterized protein</fullName>
    </submittedName>
</protein>
<proteinExistence type="predicted"/>
<dbReference type="EMBL" id="CP000783">
    <property type="protein sequence ID" value="ABU77897.1"/>
    <property type="molecule type" value="Genomic_DNA"/>
</dbReference>
<dbReference type="KEGG" id="esa:ESA_02657"/>
<accession>A7MQT3</accession>
<evidence type="ECO:0000313" key="2">
    <source>
        <dbReference type="Proteomes" id="UP000000260"/>
    </source>
</evidence>
<dbReference type="Proteomes" id="UP000000260">
    <property type="component" value="Chromosome"/>
</dbReference>
<dbReference type="AntiFam" id="ANF00207">
    <property type="entry name" value="Shadow ORF (opposite glnS)"/>
</dbReference>
<sequence length="545" mass="62364">MAAVEAEITFTLKLPGFTRFSVFQARLSVTLLDDQRVFVDGREEIFRRPRVWHAEQTVIETNFNRQRMRRADPVDHAFDLATVRRIFTQRFGIVGAVDSGDFTRVVFLHALGFNHIRVAQTHFFTEHQTLVLLVGFFTEIRAIDPDFAAKRYVAVAHFRFVRMVRHRHHFAVALRVVFDNQFHRIDNRHRARRVLVEIFANAGFQRRHFHGVILLGHTDTLAEFTDGRGGITAAAQAGNRRHTRVVPAFDVLIGDQQVQLTLGHHRIFQIQAREFVLARVNRNGDVIQHPIIQTTVVLELQRTERMGDAFQRIGDAVGKVVHRVDAPLVAGLVMLGELNAVQHRVTHHDKRRGHIDFRAQARFALFKPTGTHFLEQRQVFFHAAIAERAVFARRGQRAAVFADLLRRQFVNVGQAFVDKLNCIVIKLIEIVRGVAHVARPVETQPLHVIFNRLDKFQIFFDRVGVVKAKVALAVVVLRDAEVQADRFRVADVQIAIRLRRKAGANRGVFSRRQIFIDNLANKVSRAGFCLTHRIFLKASTSFNGV</sequence>
<dbReference type="HOGENOM" id="CLU_499414_0_0_6"/>
<evidence type="ECO:0000313" key="1">
    <source>
        <dbReference type="EMBL" id="ABU77897.1"/>
    </source>
</evidence>
<dbReference type="AlphaFoldDB" id="A7MQT3"/>
<organism evidence="1 2">
    <name type="scientific">Cronobacter sakazakii (strain ATCC BAA-894)</name>
    <name type="common">Enterobacter sakazakii</name>
    <dbReference type="NCBI Taxonomy" id="290339"/>
    <lineage>
        <taxon>Bacteria</taxon>
        <taxon>Pseudomonadati</taxon>
        <taxon>Pseudomonadota</taxon>
        <taxon>Gammaproteobacteria</taxon>
        <taxon>Enterobacterales</taxon>
        <taxon>Enterobacteriaceae</taxon>
        <taxon>Cronobacter</taxon>
    </lineage>
</organism>
<keyword evidence="2" id="KW-1185">Reference proteome</keyword>
<name>A7MQT3_CROS8</name>